<protein>
    <submittedName>
        <fullName evidence="2">Uncharacterized protein</fullName>
    </submittedName>
</protein>
<keyword evidence="1" id="KW-1133">Transmembrane helix</keyword>
<feature type="transmembrane region" description="Helical" evidence="1">
    <location>
        <begin position="125"/>
        <end position="145"/>
    </location>
</feature>
<proteinExistence type="predicted"/>
<name>A0ABQ1FUT8_9GAMM</name>
<dbReference type="RefSeq" id="WP_188793786.1">
    <property type="nucleotide sequence ID" value="NZ_BMJA01000001.1"/>
</dbReference>
<comment type="caution">
    <text evidence="2">The sequence shown here is derived from an EMBL/GenBank/DDBJ whole genome shotgun (WGS) entry which is preliminary data.</text>
</comment>
<keyword evidence="1" id="KW-0812">Transmembrane</keyword>
<accession>A0ABQ1FUT8</accession>
<organism evidence="2 3">
    <name type="scientific">Dyella nitratireducens</name>
    <dbReference type="NCBI Taxonomy" id="1849580"/>
    <lineage>
        <taxon>Bacteria</taxon>
        <taxon>Pseudomonadati</taxon>
        <taxon>Pseudomonadota</taxon>
        <taxon>Gammaproteobacteria</taxon>
        <taxon>Lysobacterales</taxon>
        <taxon>Rhodanobacteraceae</taxon>
        <taxon>Dyella</taxon>
    </lineage>
</organism>
<evidence type="ECO:0000313" key="2">
    <source>
        <dbReference type="EMBL" id="GGA28780.1"/>
    </source>
</evidence>
<evidence type="ECO:0000313" key="3">
    <source>
        <dbReference type="Proteomes" id="UP000620046"/>
    </source>
</evidence>
<sequence>MEYLIASLVILSVWHYMYENIVLPAIHTSSRNKFFSLRDELRQLYIDDPAIDGQAFNVAHEGINTAIFSVDRIDLSMQFRLQRRFVTDSAFKNRVMAREKIIKETSSAEIRDIVRRANEYLRDAFVYNSSAWFIYIIPIALVVVFSQQIMKGARELFSLSETDAGRMFGIQQAMA</sequence>
<dbReference type="EMBL" id="BMJA01000001">
    <property type="protein sequence ID" value="GGA28780.1"/>
    <property type="molecule type" value="Genomic_DNA"/>
</dbReference>
<evidence type="ECO:0000256" key="1">
    <source>
        <dbReference type="SAM" id="Phobius"/>
    </source>
</evidence>
<gene>
    <name evidence="2" type="ORF">GCM10010981_17000</name>
</gene>
<reference evidence="3" key="1">
    <citation type="journal article" date="2019" name="Int. J. Syst. Evol. Microbiol.">
        <title>The Global Catalogue of Microorganisms (GCM) 10K type strain sequencing project: providing services to taxonomists for standard genome sequencing and annotation.</title>
        <authorList>
            <consortium name="The Broad Institute Genomics Platform"/>
            <consortium name="The Broad Institute Genome Sequencing Center for Infectious Disease"/>
            <person name="Wu L."/>
            <person name="Ma J."/>
        </authorList>
    </citation>
    <scope>NUCLEOTIDE SEQUENCE [LARGE SCALE GENOMIC DNA]</scope>
    <source>
        <strain evidence="3">CGMCC 1.15439</strain>
    </source>
</reference>
<keyword evidence="1" id="KW-0472">Membrane</keyword>
<dbReference type="Proteomes" id="UP000620046">
    <property type="component" value="Unassembled WGS sequence"/>
</dbReference>
<keyword evidence="3" id="KW-1185">Reference proteome</keyword>